<keyword evidence="11" id="KW-0547">Nucleotide-binding</keyword>
<dbReference type="InterPro" id="IPR015867">
    <property type="entry name" value="N-reg_PII/ATP_PRibTrfase_C"/>
</dbReference>
<comment type="pathway">
    <text evidence="3">Amino-acid biosynthesis; L-histidine biosynthesis; L-histidine from 5-phospho-alpha-D-ribose 1-diphosphate: step 1/9.</text>
</comment>
<keyword evidence="13" id="KW-0368">Histidine biosynthesis</keyword>
<protein>
    <recommendedName>
        <fullName evidence="6">ATP phosphoribosyltransferase</fullName>
        <ecNumber evidence="5">2.4.2.17</ecNumber>
    </recommendedName>
</protein>
<feature type="domain" description="Histidine biosynthesis HisG C-terminal" evidence="15">
    <location>
        <begin position="160"/>
        <end position="232"/>
    </location>
</feature>
<feature type="domain" description="ATP phosphoribosyltransferase catalytic" evidence="14">
    <location>
        <begin position="5"/>
        <end position="156"/>
    </location>
</feature>
<dbReference type="PANTHER" id="PTHR21403:SF8">
    <property type="entry name" value="ATP PHOSPHORIBOSYLTRANSFERASE"/>
    <property type="match status" value="1"/>
</dbReference>
<organism evidence="16 17">
    <name type="scientific">Phomopsis amygdali</name>
    <name type="common">Fusicoccum amygdali</name>
    <dbReference type="NCBI Taxonomy" id="1214568"/>
    <lineage>
        <taxon>Eukaryota</taxon>
        <taxon>Fungi</taxon>
        <taxon>Dikarya</taxon>
        <taxon>Ascomycota</taxon>
        <taxon>Pezizomycotina</taxon>
        <taxon>Sordariomycetes</taxon>
        <taxon>Sordariomycetidae</taxon>
        <taxon>Diaporthales</taxon>
        <taxon>Diaporthaceae</taxon>
        <taxon>Diaporthe</taxon>
    </lineage>
</organism>
<evidence type="ECO:0000256" key="1">
    <source>
        <dbReference type="ARBA" id="ARBA00000915"/>
    </source>
</evidence>
<dbReference type="InterPro" id="IPR018198">
    <property type="entry name" value="ATP_PRibTrfase_CS"/>
</dbReference>
<dbReference type="PANTHER" id="PTHR21403">
    <property type="entry name" value="ATP PHOSPHORIBOSYLTRANSFERASE ATP-PRTASE"/>
    <property type="match status" value="1"/>
</dbReference>
<dbReference type="InterPro" id="IPR013115">
    <property type="entry name" value="HisG_C"/>
</dbReference>
<gene>
    <name evidence="16" type="ORF">N8I77_004616</name>
</gene>
<dbReference type="EC" id="2.4.2.17" evidence="5"/>
<dbReference type="SUPFAM" id="SSF54913">
    <property type="entry name" value="GlnB-like"/>
    <property type="match status" value="1"/>
</dbReference>
<proteinExistence type="inferred from homology"/>
<dbReference type="FunFam" id="3.30.70.120:FF:000003">
    <property type="entry name" value="ATP phosphoribosyltransferase"/>
    <property type="match status" value="1"/>
</dbReference>
<dbReference type="Gene3D" id="3.40.190.10">
    <property type="entry name" value="Periplasmic binding protein-like II"/>
    <property type="match status" value="1"/>
</dbReference>
<evidence type="ECO:0000313" key="16">
    <source>
        <dbReference type="EMBL" id="KAK2611259.1"/>
    </source>
</evidence>
<dbReference type="GO" id="GO:0000105">
    <property type="term" value="P:L-histidine biosynthetic process"/>
    <property type="evidence" value="ECO:0007669"/>
    <property type="project" value="UniProtKB-KW"/>
</dbReference>
<dbReference type="InterPro" id="IPR001348">
    <property type="entry name" value="ATP_PRibTrfase_HisG"/>
</dbReference>
<dbReference type="Proteomes" id="UP001265746">
    <property type="component" value="Unassembled WGS sequence"/>
</dbReference>
<evidence type="ECO:0000256" key="11">
    <source>
        <dbReference type="ARBA" id="ARBA00022741"/>
    </source>
</evidence>
<dbReference type="NCBIfam" id="TIGR03455">
    <property type="entry name" value="HisG_C-term"/>
    <property type="match status" value="1"/>
</dbReference>
<dbReference type="FunFam" id="3.40.190.10:FF:000123">
    <property type="entry name" value="HIS1p ATP phosphoribosyltransferase"/>
    <property type="match status" value="1"/>
</dbReference>
<evidence type="ECO:0000256" key="6">
    <source>
        <dbReference type="ARBA" id="ARBA00020998"/>
    </source>
</evidence>
<evidence type="ECO:0000313" key="17">
    <source>
        <dbReference type="Proteomes" id="UP001265746"/>
    </source>
</evidence>
<comment type="subcellular location">
    <subcellularLocation>
        <location evidence="2">Cytoplasm</location>
    </subcellularLocation>
</comment>
<evidence type="ECO:0000259" key="15">
    <source>
        <dbReference type="Pfam" id="PF08029"/>
    </source>
</evidence>
<keyword evidence="8" id="KW-0028">Amino-acid biosynthesis</keyword>
<dbReference type="PROSITE" id="PS01316">
    <property type="entry name" value="ATP_P_PHORIBOSYLTR"/>
    <property type="match status" value="1"/>
</dbReference>
<dbReference type="Pfam" id="PF01634">
    <property type="entry name" value="HisG"/>
    <property type="match status" value="1"/>
</dbReference>
<keyword evidence="12" id="KW-0067">ATP-binding</keyword>
<dbReference type="Gene3D" id="3.30.70.120">
    <property type="match status" value="1"/>
</dbReference>
<dbReference type="GO" id="GO:0005737">
    <property type="term" value="C:cytoplasm"/>
    <property type="evidence" value="ECO:0007669"/>
    <property type="project" value="UniProtKB-SubCell"/>
</dbReference>
<evidence type="ECO:0000256" key="12">
    <source>
        <dbReference type="ARBA" id="ARBA00022840"/>
    </source>
</evidence>
<sequence>MSGDLTPEDGKPRGCETVMDLGFGACKLQVQVPVKGSYVHGKDLIGKNIGTSFVHLAQEYFTRLELEQDGQSADGESFNPSRKLKTKIIELSGSVEAACALGVADGIVDLVESGETMKAAGLKPIDTVVESSSILIKSKAPSQPELVELIASRIRGVITAQRYVLCQYNIPRSHLSQASSITPGKRAPTITQLEEEGWVAVSAMVEKKKIAPTMDELAKVGATDILVLDIHNSRSN</sequence>
<reference evidence="16" key="1">
    <citation type="submission" date="2023-06" db="EMBL/GenBank/DDBJ databases">
        <authorList>
            <person name="Noh H."/>
        </authorList>
    </citation>
    <scope>NUCLEOTIDE SEQUENCE</scope>
    <source>
        <strain evidence="16">DUCC20226</strain>
    </source>
</reference>
<comment type="similarity">
    <text evidence="4">Belongs to the ATP phosphoribosyltransferase family.</text>
</comment>
<accession>A0AAD9W632</accession>
<evidence type="ECO:0000256" key="10">
    <source>
        <dbReference type="ARBA" id="ARBA00022679"/>
    </source>
</evidence>
<evidence type="ECO:0000256" key="8">
    <source>
        <dbReference type="ARBA" id="ARBA00022605"/>
    </source>
</evidence>
<dbReference type="GO" id="GO:0003879">
    <property type="term" value="F:ATP phosphoribosyltransferase activity"/>
    <property type="evidence" value="ECO:0007669"/>
    <property type="project" value="UniProtKB-EC"/>
</dbReference>
<evidence type="ECO:0000259" key="14">
    <source>
        <dbReference type="Pfam" id="PF01634"/>
    </source>
</evidence>
<name>A0AAD9W632_PHOAM</name>
<comment type="catalytic activity">
    <reaction evidence="1">
        <text>1-(5-phospho-beta-D-ribosyl)-ATP + diphosphate = 5-phospho-alpha-D-ribose 1-diphosphate + ATP</text>
        <dbReference type="Rhea" id="RHEA:18473"/>
        <dbReference type="ChEBI" id="CHEBI:30616"/>
        <dbReference type="ChEBI" id="CHEBI:33019"/>
        <dbReference type="ChEBI" id="CHEBI:58017"/>
        <dbReference type="ChEBI" id="CHEBI:73183"/>
        <dbReference type="EC" id="2.4.2.17"/>
    </reaction>
</comment>
<dbReference type="InterPro" id="IPR011322">
    <property type="entry name" value="N-reg_PII-like_a/b"/>
</dbReference>
<keyword evidence="17" id="KW-1185">Reference proteome</keyword>
<dbReference type="Pfam" id="PF08029">
    <property type="entry name" value="HisG_C"/>
    <property type="match status" value="1"/>
</dbReference>
<dbReference type="InterPro" id="IPR013820">
    <property type="entry name" value="ATP_PRibTrfase_cat"/>
</dbReference>
<keyword evidence="7" id="KW-0963">Cytoplasm</keyword>
<evidence type="ECO:0000256" key="4">
    <source>
        <dbReference type="ARBA" id="ARBA00009372"/>
    </source>
</evidence>
<evidence type="ECO:0000256" key="13">
    <source>
        <dbReference type="ARBA" id="ARBA00023102"/>
    </source>
</evidence>
<evidence type="ECO:0000256" key="9">
    <source>
        <dbReference type="ARBA" id="ARBA00022676"/>
    </source>
</evidence>
<dbReference type="GO" id="GO:0000287">
    <property type="term" value="F:magnesium ion binding"/>
    <property type="evidence" value="ECO:0007669"/>
    <property type="project" value="InterPro"/>
</dbReference>
<evidence type="ECO:0000256" key="5">
    <source>
        <dbReference type="ARBA" id="ARBA00011946"/>
    </source>
</evidence>
<dbReference type="SUPFAM" id="SSF53850">
    <property type="entry name" value="Periplasmic binding protein-like II"/>
    <property type="match status" value="1"/>
</dbReference>
<evidence type="ECO:0000256" key="7">
    <source>
        <dbReference type="ARBA" id="ARBA00022490"/>
    </source>
</evidence>
<comment type="caution">
    <text evidence="16">The sequence shown here is derived from an EMBL/GenBank/DDBJ whole genome shotgun (WGS) entry which is preliminary data.</text>
</comment>
<keyword evidence="9" id="KW-0328">Glycosyltransferase</keyword>
<dbReference type="AlphaFoldDB" id="A0AAD9W632"/>
<dbReference type="GO" id="GO:0005524">
    <property type="term" value="F:ATP binding"/>
    <property type="evidence" value="ECO:0007669"/>
    <property type="project" value="UniProtKB-KW"/>
</dbReference>
<dbReference type="EMBL" id="JAUJFL010000002">
    <property type="protein sequence ID" value="KAK2611259.1"/>
    <property type="molecule type" value="Genomic_DNA"/>
</dbReference>
<keyword evidence="10" id="KW-0808">Transferase</keyword>
<evidence type="ECO:0000256" key="3">
    <source>
        <dbReference type="ARBA" id="ARBA00004667"/>
    </source>
</evidence>
<evidence type="ECO:0000256" key="2">
    <source>
        <dbReference type="ARBA" id="ARBA00004496"/>
    </source>
</evidence>